<dbReference type="PANTHER" id="PTHR43856:SF1">
    <property type="entry name" value="MITOCHONDRIAL CARDIOLIPIN HYDROLASE"/>
    <property type="match status" value="1"/>
</dbReference>
<keyword evidence="3" id="KW-0443">Lipid metabolism</keyword>
<dbReference type="InterPro" id="IPR001736">
    <property type="entry name" value="PLipase_D/transphosphatidylase"/>
</dbReference>
<dbReference type="InterPro" id="IPR025202">
    <property type="entry name" value="PLD-like_dom"/>
</dbReference>
<dbReference type="GO" id="GO:0016891">
    <property type="term" value="F:RNA endonuclease activity producing 5'-phosphomonoesters, hydrolytic mechanism"/>
    <property type="evidence" value="ECO:0007669"/>
    <property type="project" value="TreeGrafter"/>
</dbReference>
<dbReference type="AlphaFoldDB" id="A0A9X0CID3"/>
<accession>A0A9X0CID3</accession>
<evidence type="ECO:0000256" key="2">
    <source>
        <dbReference type="ARBA" id="ARBA00022963"/>
    </source>
</evidence>
<dbReference type="Proteomes" id="UP001163046">
    <property type="component" value="Unassembled WGS sequence"/>
</dbReference>
<proteinExistence type="inferred from homology"/>
<keyword evidence="7" id="KW-0479">Metal-binding</keyword>
<comment type="caution">
    <text evidence="10">The sequence shown here is derived from an EMBL/GenBank/DDBJ whole genome shotgun (WGS) entry which is preliminary data.</text>
</comment>
<organism evidence="10 11">
    <name type="scientific">Desmophyllum pertusum</name>
    <dbReference type="NCBI Taxonomy" id="174260"/>
    <lineage>
        <taxon>Eukaryota</taxon>
        <taxon>Metazoa</taxon>
        <taxon>Cnidaria</taxon>
        <taxon>Anthozoa</taxon>
        <taxon>Hexacorallia</taxon>
        <taxon>Scleractinia</taxon>
        <taxon>Caryophylliina</taxon>
        <taxon>Caryophylliidae</taxon>
        <taxon>Desmophyllum</taxon>
    </lineage>
</organism>
<dbReference type="PANTHER" id="PTHR43856">
    <property type="entry name" value="CARDIOLIPIN HYDROLASE"/>
    <property type="match status" value="1"/>
</dbReference>
<dbReference type="Gene3D" id="3.30.870.10">
    <property type="entry name" value="Endonuclease Chain A"/>
    <property type="match status" value="1"/>
</dbReference>
<evidence type="ECO:0000259" key="8">
    <source>
        <dbReference type="PROSITE" id="PS50035"/>
    </source>
</evidence>
<dbReference type="EMBL" id="MU827778">
    <property type="protein sequence ID" value="KAJ7340342.1"/>
    <property type="molecule type" value="Genomic_DNA"/>
</dbReference>
<keyword evidence="1 10" id="KW-0378">Hydrolase</keyword>
<evidence type="ECO:0000313" key="11">
    <source>
        <dbReference type="Proteomes" id="UP001163046"/>
    </source>
</evidence>
<evidence type="ECO:0000259" key="9">
    <source>
        <dbReference type="PROSITE" id="PS50103"/>
    </source>
</evidence>
<protein>
    <recommendedName>
        <fullName evidence="5">Mitochondrial cardiolipin hydrolase</fullName>
    </recommendedName>
    <alternativeName>
        <fullName evidence="6">Mitochondrial phospholipase</fullName>
    </alternativeName>
</protein>
<keyword evidence="2" id="KW-0442">Lipid degradation</keyword>
<evidence type="ECO:0000256" key="4">
    <source>
        <dbReference type="ARBA" id="ARBA00038012"/>
    </source>
</evidence>
<gene>
    <name evidence="10" type="primary">PLD6</name>
    <name evidence="10" type="ORF">OS493_003082</name>
</gene>
<dbReference type="GO" id="GO:0005739">
    <property type="term" value="C:mitochondrion"/>
    <property type="evidence" value="ECO:0007669"/>
    <property type="project" value="TreeGrafter"/>
</dbReference>
<dbReference type="PROSITE" id="PS50103">
    <property type="entry name" value="ZF_C3H1"/>
    <property type="match status" value="1"/>
</dbReference>
<dbReference type="PROSITE" id="PS50035">
    <property type="entry name" value="PLD"/>
    <property type="match status" value="1"/>
</dbReference>
<sequence length="227" mass="26087">MAAALQSFDFSRLLRISWVVGVLVHTTYVFIKSVKESMESPAEKTLNDQSHSTAQVLFFPDKFLACKQFIFDGSCNRKNCQFSHEETSLSKLVRVLLEAKQSLDVCVFTINCRELADATIQLHKSGVVVRVLTDDEQMGSTGSQIEKFRREGIQVRHDLSSFFMHHKFVVIDRKRLVNGSFNWTRQAVTGNRENVVISNDEHVVKSFSEEFERLWEEYDPCKRLAVS</sequence>
<dbReference type="OrthoDB" id="5205528at2759"/>
<dbReference type="CDD" id="cd09171">
    <property type="entry name" value="PLDc_vPLD6_like"/>
    <property type="match status" value="1"/>
</dbReference>
<feature type="domain" description="C3H1-type" evidence="9">
    <location>
        <begin position="60"/>
        <end position="87"/>
    </location>
</feature>
<dbReference type="Pfam" id="PF13091">
    <property type="entry name" value="PLDc_2"/>
    <property type="match status" value="1"/>
</dbReference>
<feature type="zinc finger region" description="C3H1-type" evidence="7">
    <location>
        <begin position="60"/>
        <end position="87"/>
    </location>
</feature>
<dbReference type="GO" id="GO:0008270">
    <property type="term" value="F:zinc ion binding"/>
    <property type="evidence" value="ECO:0007669"/>
    <property type="project" value="UniProtKB-KW"/>
</dbReference>
<keyword evidence="11" id="KW-1185">Reference proteome</keyword>
<evidence type="ECO:0000256" key="1">
    <source>
        <dbReference type="ARBA" id="ARBA00022801"/>
    </source>
</evidence>
<feature type="domain" description="PLD phosphodiesterase" evidence="8">
    <location>
        <begin position="160"/>
        <end position="187"/>
    </location>
</feature>
<dbReference type="InterPro" id="IPR051406">
    <property type="entry name" value="PLD_domain"/>
</dbReference>
<dbReference type="GO" id="GO:0016042">
    <property type="term" value="P:lipid catabolic process"/>
    <property type="evidence" value="ECO:0007669"/>
    <property type="project" value="UniProtKB-KW"/>
</dbReference>
<evidence type="ECO:0000256" key="7">
    <source>
        <dbReference type="PROSITE-ProRule" id="PRU00723"/>
    </source>
</evidence>
<evidence type="ECO:0000256" key="3">
    <source>
        <dbReference type="ARBA" id="ARBA00023098"/>
    </source>
</evidence>
<keyword evidence="7" id="KW-0863">Zinc-finger</keyword>
<evidence type="ECO:0000256" key="5">
    <source>
        <dbReference type="ARBA" id="ARBA00040549"/>
    </source>
</evidence>
<dbReference type="GO" id="GO:0034587">
    <property type="term" value="P:piRNA processing"/>
    <property type="evidence" value="ECO:0007669"/>
    <property type="project" value="TreeGrafter"/>
</dbReference>
<name>A0A9X0CID3_9CNID</name>
<dbReference type="SUPFAM" id="SSF56024">
    <property type="entry name" value="Phospholipase D/nuclease"/>
    <property type="match status" value="1"/>
</dbReference>
<evidence type="ECO:0000313" key="10">
    <source>
        <dbReference type="EMBL" id="KAJ7340342.1"/>
    </source>
</evidence>
<reference evidence="10" key="1">
    <citation type="submission" date="2023-01" db="EMBL/GenBank/DDBJ databases">
        <title>Genome assembly of the deep-sea coral Lophelia pertusa.</title>
        <authorList>
            <person name="Herrera S."/>
            <person name="Cordes E."/>
        </authorList>
    </citation>
    <scope>NUCLEOTIDE SEQUENCE</scope>
    <source>
        <strain evidence="10">USNM1676648</strain>
        <tissue evidence="10">Polyp</tissue>
    </source>
</reference>
<evidence type="ECO:0000256" key="6">
    <source>
        <dbReference type="ARBA" id="ARBA00043167"/>
    </source>
</evidence>
<dbReference type="SMART" id="SM00155">
    <property type="entry name" value="PLDc"/>
    <property type="match status" value="1"/>
</dbReference>
<keyword evidence="7" id="KW-0862">Zinc</keyword>
<comment type="similarity">
    <text evidence="4">Belongs to the phospholipase D family. MitoPLD/Zucchini subfamily.</text>
</comment>
<dbReference type="InterPro" id="IPR000571">
    <property type="entry name" value="Znf_CCCH"/>
</dbReference>